<organism evidence="8 9">
    <name type="scientific">Mycobacterium gordonae</name>
    <dbReference type="NCBI Taxonomy" id="1778"/>
    <lineage>
        <taxon>Bacteria</taxon>
        <taxon>Bacillati</taxon>
        <taxon>Actinomycetota</taxon>
        <taxon>Actinomycetes</taxon>
        <taxon>Mycobacteriales</taxon>
        <taxon>Mycobacteriaceae</taxon>
        <taxon>Mycobacterium</taxon>
    </lineage>
</organism>
<dbReference type="Pfam" id="PF02803">
    <property type="entry name" value="Thiolase_C"/>
    <property type="match status" value="1"/>
</dbReference>
<reference evidence="8 9" key="1">
    <citation type="submission" date="2015-10" db="EMBL/GenBank/DDBJ databases">
        <title>Mycobacterium gordonae draft genome assembly.</title>
        <authorList>
            <person name="Ustinova V."/>
            <person name="Smirnova T."/>
            <person name="Blagodatskikh K."/>
            <person name="Varlamov D."/>
            <person name="Larionova E."/>
            <person name="Chernousova L."/>
        </authorList>
    </citation>
    <scope>NUCLEOTIDE SEQUENCE [LARGE SCALE GENOMIC DNA]</scope>
    <source>
        <strain evidence="8 9">CTRI 14-8773</strain>
    </source>
</reference>
<accession>A0A0Q2LJQ0</accession>
<name>A0A0Q2LJQ0_MYCGO</name>
<dbReference type="PROSITE" id="PS00737">
    <property type="entry name" value="THIOLASE_2"/>
    <property type="match status" value="1"/>
</dbReference>
<dbReference type="PANTHER" id="PTHR43365:SF1">
    <property type="entry name" value="ACETYL-COA C-ACYLTRANSFERASE"/>
    <property type="match status" value="1"/>
</dbReference>
<protein>
    <submittedName>
        <fullName evidence="8">Acetyl-CoA acetyltransferase</fullName>
        <ecNumber evidence="8">2.3.1.9</ecNumber>
    </submittedName>
</protein>
<dbReference type="CDD" id="cd00751">
    <property type="entry name" value="thiolase"/>
    <property type="match status" value="1"/>
</dbReference>
<evidence type="ECO:0000256" key="4">
    <source>
        <dbReference type="PIRSR" id="PIRSR000429-1"/>
    </source>
</evidence>
<feature type="domain" description="Thiolase N-terminal" evidence="6">
    <location>
        <begin position="5"/>
        <end position="250"/>
    </location>
</feature>
<dbReference type="NCBIfam" id="TIGR01930">
    <property type="entry name" value="AcCoA-C-Actrans"/>
    <property type="match status" value="1"/>
</dbReference>
<dbReference type="InterPro" id="IPR020616">
    <property type="entry name" value="Thiolase_N"/>
</dbReference>
<dbReference type="SUPFAM" id="SSF53901">
    <property type="entry name" value="Thiolase-like"/>
    <property type="match status" value="2"/>
</dbReference>
<feature type="active site" description="Proton acceptor" evidence="4">
    <location>
        <position position="367"/>
    </location>
</feature>
<dbReference type="Gene3D" id="3.40.47.10">
    <property type="match status" value="2"/>
</dbReference>
<gene>
    <name evidence="8" type="ORF">AO501_27700</name>
</gene>
<dbReference type="InterPro" id="IPR020617">
    <property type="entry name" value="Thiolase_C"/>
</dbReference>
<comment type="similarity">
    <text evidence="1 5">Belongs to the thiolase-like superfamily. Thiolase family.</text>
</comment>
<evidence type="ECO:0000256" key="2">
    <source>
        <dbReference type="ARBA" id="ARBA00022679"/>
    </source>
</evidence>
<evidence type="ECO:0000259" key="7">
    <source>
        <dbReference type="Pfam" id="PF02803"/>
    </source>
</evidence>
<feature type="domain" description="Thiolase C-terminal" evidence="7">
    <location>
        <begin position="259"/>
        <end position="379"/>
    </location>
</feature>
<feature type="active site" description="Acyl-thioester intermediate" evidence="4">
    <location>
        <position position="89"/>
    </location>
</feature>
<dbReference type="EC" id="2.3.1.9" evidence="8"/>
<dbReference type="Pfam" id="PF00108">
    <property type="entry name" value="Thiolase_N"/>
    <property type="match status" value="1"/>
</dbReference>
<dbReference type="InterPro" id="IPR020613">
    <property type="entry name" value="Thiolase_CS"/>
</dbReference>
<dbReference type="PIRSF" id="PIRSF000429">
    <property type="entry name" value="Ac-CoA_Ac_transf"/>
    <property type="match status" value="1"/>
</dbReference>
<dbReference type="OrthoDB" id="9764638at2"/>
<evidence type="ECO:0000313" key="8">
    <source>
        <dbReference type="EMBL" id="KQH76433.1"/>
    </source>
</evidence>
<dbReference type="RefSeq" id="WP_055580540.1">
    <property type="nucleotide sequence ID" value="NZ_LKTM01000350.1"/>
</dbReference>
<sequence length="382" mass="39528">MRETVIVEAVRTAVGKRNGGLAGVHPADLSAVVLNELMERAGVSPELVDDVIWGCVSQVGDQSANIGRYAVLAAGWPESIPGTAVNRACGSSQQALDFAVQAVMSGQQDVVVAGGVEVMSRVPLGAARATGMPYGPKVLARYDDFSFNQGISAELIAKKWGLSRARLDEYSARSHELAAAAQDSGAFTEQIVPVFCDDGSIVHEDEGVRRGTTAEKLAGLKPAFVEDGVIHAGNSSQISDGAAALLVTTSELALEMGLTPIVRYRAGAVAGADPVLMLTGPIPATEKVLGKSGVRVDEVGVFEVNEAFAPVPLAWLAETGADPDRLNPLGGAIALGHPLGASGAVLMTRMVHHMRANGIRFGLQTMCEGGGTANATLVELIG</sequence>
<feature type="active site" description="Proton acceptor" evidence="4">
    <location>
        <position position="337"/>
    </location>
</feature>
<keyword evidence="2 5" id="KW-0808">Transferase</keyword>
<evidence type="ECO:0000313" key="9">
    <source>
        <dbReference type="Proteomes" id="UP000051677"/>
    </source>
</evidence>
<dbReference type="InterPro" id="IPR002155">
    <property type="entry name" value="Thiolase"/>
</dbReference>
<evidence type="ECO:0000256" key="5">
    <source>
        <dbReference type="RuleBase" id="RU003557"/>
    </source>
</evidence>
<dbReference type="AlphaFoldDB" id="A0A0Q2LJQ0"/>
<evidence type="ECO:0000256" key="1">
    <source>
        <dbReference type="ARBA" id="ARBA00010982"/>
    </source>
</evidence>
<dbReference type="PANTHER" id="PTHR43365">
    <property type="entry name" value="BLR7806 PROTEIN"/>
    <property type="match status" value="1"/>
</dbReference>
<dbReference type="Proteomes" id="UP000051677">
    <property type="component" value="Unassembled WGS sequence"/>
</dbReference>
<dbReference type="EMBL" id="LKTM01000350">
    <property type="protein sequence ID" value="KQH76433.1"/>
    <property type="molecule type" value="Genomic_DNA"/>
</dbReference>
<evidence type="ECO:0000259" key="6">
    <source>
        <dbReference type="Pfam" id="PF00108"/>
    </source>
</evidence>
<comment type="caution">
    <text evidence="8">The sequence shown here is derived from an EMBL/GenBank/DDBJ whole genome shotgun (WGS) entry which is preliminary data.</text>
</comment>
<keyword evidence="3 5" id="KW-0012">Acyltransferase</keyword>
<dbReference type="InterPro" id="IPR016039">
    <property type="entry name" value="Thiolase-like"/>
</dbReference>
<proteinExistence type="inferred from homology"/>
<dbReference type="GO" id="GO:0003985">
    <property type="term" value="F:acetyl-CoA C-acetyltransferase activity"/>
    <property type="evidence" value="ECO:0007669"/>
    <property type="project" value="UniProtKB-EC"/>
</dbReference>
<evidence type="ECO:0000256" key="3">
    <source>
        <dbReference type="ARBA" id="ARBA00023315"/>
    </source>
</evidence>
<dbReference type="STRING" id="1778.A9W97_24635"/>